<proteinExistence type="predicted"/>
<protein>
    <submittedName>
        <fullName evidence="2">Uncharacterized protein</fullName>
    </submittedName>
</protein>
<accession>A0AAF3F8T3</accession>
<keyword evidence="1" id="KW-1185">Reference proteome</keyword>
<organism evidence="1 2">
    <name type="scientific">Mesorhabditis belari</name>
    <dbReference type="NCBI Taxonomy" id="2138241"/>
    <lineage>
        <taxon>Eukaryota</taxon>
        <taxon>Metazoa</taxon>
        <taxon>Ecdysozoa</taxon>
        <taxon>Nematoda</taxon>
        <taxon>Chromadorea</taxon>
        <taxon>Rhabditida</taxon>
        <taxon>Rhabditina</taxon>
        <taxon>Rhabditomorpha</taxon>
        <taxon>Rhabditoidea</taxon>
        <taxon>Rhabditidae</taxon>
        <taxon>Mesorhabditinae</taxon>
        <taxon>Mesorhabditis</taxon>
    </lineage>
</organism>
<dbReference type="Proteomes" id="UP000887575">
    <property type="component" value="Unassembled WGS sequence"/>
</dbReference>
<sequence>MTPISNNFFHTYSLFCRPMGRKRTLKTLTAVAWLTSRQGMSQASASYLDALYLQFSATFPILRQKNGEGLLGVLAKNKKKACGLETKARIEDLMLLLPPASIFTWDGTNSMSKSKMIFFAFLILRPGSC</sequence>
<dbReference type="AlphaFoldDB" id="A0AAF3F8T3"/>
<name>A0AAF3F8T3_9BILA</name>
<evidence type="ECO:0000313" key="1">
    <source>
        <dbReference type="Proteomes" id="UP000887575"/>
    </source>
</evidence>
<reference evidence="2" key="1">
    <citation type="submission" date="2024-02" db="UniProtKB">
        <authorList>
            <consortium name="WormBaseParasite"/>
        </authorList>
    </citation>
    <scope>IDENTIFICATION</scope>
</reference>
<evidence type="ECO:0000313" key="2">
    <source>
        <dbReference type="WBParaSite" id="MBELARI_LOCUS3303"/>
    </source>
</evidence>
<dbReference type="WBParaSite" id="MBELARI_LOCUS3303">
    <property type="protein sequence ID" value="MBELARI_LOCUS3303"/>
    <property type="gene ID" value="MBELARI_LOCUS3303"/>
</dbReference>